<evidence type="ECO:0000256" key="2">
    <source>
        <dbReference type="SAM" id="SignalP"/>
    </source>
</evidence>
<proteinExistence type="predicted"/>
<name>A0A2T5PT11_ECTOL</name>
<reference evidence="3 4" key="1">
    <citation type="submission" date="2018-04" db="EMBL/GenBank/DDBJ databases">
        <title>Pseudomonas sp. nov., isolated from mangrove soil.</title>
        <authorList>
            <person name="Chen C."/>
        </authorList>
    </citation>
    <scope>NUCLEOTIDE SEQUENCE [LARGE SCALE GENOMIC DNA]</scope>
    <source>
        <strain evidence="3 4">JCM 14246</strain>
    </source>
</reference>
<evidence type="ECO:0008006" key="5">
    <source>
        <dbReference type="Google" id="ProtNLM"/>
    </source>
</evidence>
<accession>A0A2T5PT11</accession>
<keyword evidence="1" id="KW-0812">Transmembrane</keyword>
<dbReference type="Proteomes" id="UP000244052">
    <property type="component" value="Unassembled WGS sequence"/>
</dbReference>
<sequence length="316" mass="36091">MKSLPISFFSIFIASLPSYSAMANTEKQAVENFNRETGELYWELDSEVRLRYIPICKTVTDDFDTLNEIIHEIDIFSILDWGGPYTISCNKRGLRVAYALREDELFPEVYSKGITINDKKLEYYSERFGAIKSSSDSDNYQNIYAALKTNKPIVAAVYKNKYFDLSARAYGNTEEPEVKVIINASNLDEADRISEKLAEAEAKQRNDEIYHKYWAVLFLNSALLSFFALGLFLIRHWVWRTSKSAYGIGSAVTAKAKSMIHGLLCAIKPERSTIIKTDNLKPYSVADELLKWTQLKDAGVVSEAEFQEARDKIMRK</sequence>
<keyword evidence="4" id="KW-1185">Reference proteome</keyword>
<dbReference type="EMBL" id="QASO01000003">
    <property type="protein sequence ID" value="PTU80868.1"/>
    <property type="molecule type" value="Genomic_DNA"/>
</dbReference>
<feature type="signal peptide" evidence="2">
    <location>
        <begin position="1"/>
        <end position="23"/>
    </location>
</feature>
<protein>
    <recommendedName>
        <fullName evidence="5">SHOCT domain-containing protein</fullName>
    </recommendedName>
</protein>
<comment type="caution">
    <text evidence="3">The sequence shown here is derived from an EMBL/GenBank/DDBJ whole genome shotgun (WGS) entry which is preliminary data.</text>
</comment>
<keyword evidence="1" id="KW-0472">Membrane</keyword>
<evidence type="ECO:0000256" key="1">
    <source>
        <dbReference type="SAM" id="Phobius"/>
    </source>
</evidence>
<dbReference type="AlphaFoldDB" id="A0A2T5PT11"/>
<feature type="chain" id="PRO_5015736379" description="SHOCT domain-containing protein" evidence="2">
    <location>
        <begin position="24"/>
        <end position="316"/>
    </location>
</feature>
<gene>
    <name evidence="3" type="ORF">DBO86_00735</name>
</gene>
<feature type="transmembrane region" description="Helical" evidence="1">
    <location>
        <begin position="213"/>
        <end position="234"/>
    </location>
</feature>
<keyword evidence="2" id="KW-0732">Signal</keyword>
<evidence type="ECO:0000313" key="4">
    <source>
        <dbReference type="Proteomes" id="UP000244052"/>
    </source>
</evidence>
<keyword evidence="1" id="KW-1133">Transmembrane helix</keyword>
<organism evidence="3 4">
    <name type="scientific">Ectopseudomonas oleovorans</name>
    <name type="common">Pseudomonas oleovorans</name>
    <dbReference type="NCBI Taxonomy" id="301"/>
    <lineage>
        <taxon>Bacteria</taxon>
        <taxon>Pseudomonadati</taxon>
        <taxon>Pseudomonadota</taxon>
        <taxon>Gammaproteobacteria</taxon>
        <taxon>Pseudomonadales</taxon>
        <taxon>Pseudomonadaceae</taxon>
        <taxon>Ectopseudomonas</taxon>
    </lineage>
</organism>
<evidence type="ECO:0000313" key="3">
    <source>
        <dbReference type="EMBL" id="PTU80868.1"/>
    </source>
</evidence>